<dbReference type="Proteomes" id="UP001163223">
    <property type="component" value="Chromosome"/>
</dbReference>
<accession>A0ACD4NMD8</accession>
<evidence type="ECO:0000313" key="2">
    <source>
        <dbReference type="Proteomes" id="UP001163223"/>
    </source>
</evidence>
<protein>
    <submittedName>
        <fullName evidence="1">Crp/Fnr family transcriptional regulator</fullName>
    </submittedName>
</protein>
<gene>
    <name evidence="1" type="ORF">OXU80_24860</name>
</gene>
<keyword evidence="2" id="KW-1185">Reference proteome</keyword>
<evidence type="ECO:0000313" key="1">
    <source>
        <dbReference type="EMBL" id="WAJ28019.1"/>
    </source>
</evidence>
<reference evidence="1" key="1">
    <citation type="submission" date="2022-11" db="EMBL/GenBank/DDBJ databases">
        <title>beta-Carotene-producing bacterium, Jeongeuplla avenae sp. nov., alleviates the salt stress of Arabidopsis seedlings.</title>
        <authorList>
            <person name="Jiang L."/>
            <person name="Lee J."/>
        </authorList>
    </citation>
    <scope>NUCLEOTIDE SEQUENCE</scope>
    <source>
        <strain evidence="1">DY_R2A_6</strain>
    </source>
</reference>
<sequence length="252" mass="28109">MSPMNTNAQGLLELRLTSHDRFGQRERDLLSGLSWRIEDLPARRIFIHEGDRPAQSCLIVSGAVVRSQYTAEGQRQILSVHIPGDMPDLQSLHIGRMDHDLETVSAARVAFVPHGELHRLCAASTHLNAAFWRESLIDAALHRAAIFRNAQLDADARLAHFLCEMQLRHSAVGLVDADGFDFPLSQELIGEVLGLTIVSINRASQTLRARDLIRMQKGHIQVLDWDGLVRYAQFDSSFLHLRLGDEVLAAAS</sequence>
<name>A0ACD4NMD8_9HYPH</name>
<proteinExistence type="predicted"/>
<organism evidence="1 2">
    <name type="scientific">Antarcticirhabdus aurantiaca</name>
    <dbReference type="NCBI Taxonomy" id="2606717"/>
    <lineage>
        <taxon>Bacteria</taxon>
        <taxon>Pseudomonadati</taxon>
        <taxon>Pseudomonadota</taxon>
        <taxon>Alphaproteobacteria</taxon>
        <taxon>Hyphomicrobiales</taxon>
        <taxon>Aurantimonadaceae</taxon>
        <taxon>Antarcticirhabdus</taxon>
    </lineage>
</organism>
<dbReference type="EMBL" id="CP113520">
    <property type="protein sequence ID" value="WAJ28019.1"/>
    <property type="molecule type" value="Genomic_DNA"/>
</dbReference>